<reference evidence="1" key="1">
    <citation type="submission" date="2022-01" db="EMBL/GenBank/DDBJ databases">
        <title>Comparative genomics reveals a dynamic genome evolution in the ectomycorrhizal milk-cap (Lactarius) mushrooms.</title>
        <authorList>
            <consortium name="DOE Joint Genome Institute"/>
            <person name="Lebreton A."/>
            <person name="Tang N."/>
            <person name="Kuo A."/>
            <person name="LaButti K."/>
            <person name="Drula E."/>
            <person name="Barry K."/>
            <person name="Clum A."/>
            <person name="Lipzen A."/>
            <person name="Mousain D."/>
            <person name="Ng V."/>
            <person name="Wang R."/>
            <person name="Wang X."/>
            <person name="Dai Y."/>
            <person name="Henrissat B."/>
            <person name="Grigoriev I.V."/>
            <person name="Guerin-Laguette A."/>
            <person name="Yu F."/>
            <person name="Martin F.M."/>
        </authorList>
    </citation>
    <scope>NUCLEOTIDE SEQUENCE</scope>
    <source>
        <strain evidence="1">QP</strain>
    </source>
</reference>
<name>A0AAD4LHF1_9AGAM</name>
<accession>A0AAD4LHF1</accession>
<dbReference type="AlphaFoldDB" id="A0AAD4LHF1"/>
<keyword evidence="2" id="KW-1185">Reference proteome</keyword>
<evidence type="ECO:0000313" key="2">
    <source>
        <dbReference type="Proteomes" id="UP001201163"/>
    </source>
</evidence>
<sequence>MRRSAPAVTRCGWWCITGTALYVGGTGVPVGFRVYPSHSTLIWTRSLTHLGSATCQCKLLSLWYAPGSCPYVGCCLSDRVTGTTRVPELPGKFLRVYGVPGDRGGILRIARGHTSPRKDGTVSDKATTGCELAEITNVTRMAGAWPHIKSGPPDWRACFFCFYVLETVKGKLSRWAGGIGTTIN</sequence>
<dbReference type="Proteomes" id="UP001201163">
    <property type="component" value="Unassembled WGS sequence"/>
</dbReference>
<protein>
    <submittedName>
        <fullName evidence="1">Uncharacterized protein</fullName>
    </submittedName>
</protein>
<gene>
    <name evidence="1" type="ORF">EDB92DRAFT_397197</name>
</gene>
<comment type="caution">
    <text evidence="1">The sequence shown here is derived from an EMBL/GenBank/DDBJ whole genome shotgun (WGS) entry which is preliminary data.</text>
</comment>
<dbReference type="EMBL" id="JAKELL010000018">
    <property type="protein sequence ID" value="KAH8993371.1"/>
    <property type="molecule type" value="Genomic_DNA"/>
</dbReference>
<proteinExistence type="predicted"/>
<organism evidence="1 2">
    <name type="scientific">Lactarius akahatsu</name>
    <dbReference type="NCBI Taxonomy" id="416441"/>
    <lineage>
        <taxon>Eukaryota</taxon>
        <taxon>Fungi</taxon>
        <taxon>Dikarya</taxon>
        <taxon>Basidiomycota</taxon>
        <taxon>Agaricomycotina</taxon>
        <taxon>Agaricomycetes</taxon>
        <taxon>Russulales</taxon>
        <taxon>Russulaceae</taxon>
        <taxon>Lactarius</taxon>
    </lineage>
</organism>
<evidence type="ECO:0000313" key="1">
    <source>
        <dbReference type="EMBL" id="KAH8993371.1"/>
    </source>
</evidence>